<dbReference type="InterPro" id="IPR023296">
    <property type="entry name" value="Glyco_hydro_beta-prop_sf"/>
</dbReference>
<sequence length="378" mass="42083">MTPIVSDKIILAPSDIDLSYSPLRKGLDAPTYVLGAFNPGMCRLANGNLLIMVRVAEALSNAVVEDKVHCIRWANGTYTMDAWNLADVSMSDPRKFRINGYNFPVYALTSLSWLLPVELNQDGSSIEHMHYDKIIAPTFTSQEYGIEDARISFIDGRYYMTTCCVSSERHSTMLYVSDDGLNYKSLGIVLDHQNKDMLLFEGKISNQYYALTRPLGECYFATAPGSMYHPGAGIHQASSPDLLHWKPSDEPFLRARKSSLSNVKIGGGTPPVLTQEGWLMLYHGVENASEVGTYRTFWALLDKTNPTAILHLADSKPLLEANPALTINMQSQVYLNDVVFTTGIAPYGDDYILASGELDLACRITRVKKEYFSVSHHN</sequence>
<dbReference type="Gene3D" id="2.115.10.20">
    <property type="entry name" value="Glycosyl hydrolase domain, family 43"/>
    <property type="match status" value="1"/>
</dbReference>
<keyword evidence="1" id="KW-0328">Glycosyltransferase</keyword>
<evidence type="ECO:0000256" key="3">
    <source>
        <dbReference type="ARBA" id="ARBA00024356"/>
    </source>
</evidence>
<dbReference type="SUPFAM" id="SSF75005">
    <property type="entry name" value="Arabinanase/levansucrase/invertase"/>
    <property type="match status" value="1"/>
</dbReference>
<accession>A0A1M4UF38</accession>
<dbReference type="Proteomes" id="UP000184048">
    <property type="component" value="Unassembled WGS sequence"/>
</dbReference>
<evidence type="ECO:0000256" key="1">
    <source>
        <dbReference type="ARBA" id="ARBA00022676"/>
    </source>
</evidence>
<dbReference type="EMBL" id="FQUU01000002">
    <property type="protein sequence ID" value="SHE55238.1"/>
    <property type="molecule type" value="Genomic_DNA"/>
</dbReference>
<dbReference type="GO" id="GO:0016787">
    <property type="term" value="F:hydrolase activity"/>
    <property type="evidence" value="ECO:0007669"/>
    <property type="project" value="UniProtKB-KW"/>
</dbReference>
<dbReference type="Pfam" id="PF04041">
    <property type="entry name" value="Glyco_hydro_130"/>
    <property type="match status" value="1"/>
</dbReference>
<proteinExistence type="inferred from homology"/>
<dbReference type="PANTHER" id="PTHR34106:SF5">
    <property type="entry name" value="GLYCOSIDASE"/>
    <property type="match status" value="1"/>
</dbReference>
<evidence type="ECO:0000256" key="2">
    <source>
        <dbReference type="ARBA" id="ARBA00022679"/>
    </source>
</evidence>
<dbReference type="InterPro" id="IPR007184">
    <property type="entry name" value="Mannoside_phosphorylase"/>
</dbReference>
<gene>
    <name evidence="4" type="ORF">SAMN02745131_00627</name>
</gene>
<name>A0A1M4UF38_9BACT</name>
<dbReference type="RefSeq" id="WP_072833775.1">
    <property type="nucleotide sequence ID" value="NZ_FQUU01000002.1"/>
</dbReference>
<dbReference type="PANTHER" id="PTHR34106">
    <property type="entry name" value="GLYCOSIDASE"/>
    <property type="match status" value="1"/>
</dbReference>
<protein>
    <submittedName>
        <fullName evidence="4">Predicted glycosyl hydrolase, GH43/DUF377 family</fullName>
    </submittedName>
</protein>
<organism evidence="4 5">
    <name type="scientific">Flavisolibacter ginsengisoli DSM 18119</name>
    <dbReference type="NCBI Taxonomy" id="1121884"/>
    <lineage>
        <taxon>Bacteria</taxon>
        <taxon>Pseudomonadati</taxon>
        <taxon>Bacteroidota</taxon>
        <taxon>Chitinophagia</taxon>
        <taxon>Chitinophagales</taxon>
        <taxon>Chitinophagaceae</taxon>
        <taxon>Flavisolibacter</taxon>
    </lineage>
</organism>
<keyword evidence="4" id="KW-0378">Hydrolase</keyword>
<evidence type="ECO:0000313" key="5">
    <source>
        <dbReference type="Proteomes" id="UP000184048"/>
    </source>
</evidence>
<dbReference type="STRING" id="1121884.SAMN02745131_00627"/>
<keyword evidence="2" id="KW-0808">Transferase</keyword>
<dbReference type="AlphaFoldDB" id="A0A1M4UF38"/>
<keyword evidence="5" id="KW-1185">Reference proteome</keyword>
<comment type="similarity">
    <text evidence="3">Belongs to the glycosyl hydrolase 130 family.</text>
</comment>
<reference evidence="4 5" key="1">
    <citation type="submission" date="2016-11" db="EMBL/GenBank/DDBJ databases">
        <authorList>
            <person name="Jaros S."/>
            <person name="Januszkiewicz K."/>
            <person name="Wedrychowicz H."/>
        </authorList>
    </citation>
    <scope>NUCLEOTIDE SEQUENCE [LARGE SCALE GENOMIC DNA]</scope>
    <source>
        <strain evidence="4 5">DSM 18119</strain>
    </source>
</reference>
<evidence type="ECO:0000313" key="4">
    <source>
        <dbReference type="EMBL" id="SHE55238.1"/>
    </source>
</evidence>
<dbReference type="GO" id="GO:0016757">
    <property type="term" value="F:glycosyltransferase activity"/>
    <property type="evidence" value="ECO:0007669"/>
    <property type="project" value="UniProtKB-KW"/>
</dbReference>